<comment type="caution">
    <text evidence="2">The sequence shown here is derived from an EMBL/GenBank/DDBJ whole genome shotgun (WGS) entry which is preliminary data.</text>
</comment>
<gene>
    <name evidence="2" type="ORF">BFG57_17145</name>
</gene>
<keyword evidence="1" id="KW-0812">Transmembrane</keyword>
<feature type="transmembrane region" description="Helical" evidence="1">
    <location>
        <begin position="12"/>
        <end position="33"/>
    </location>
</feature>
<proteinExistence type="predicted"/>
<dbReference type="AlphaFoldDB" id="A0A1E5LD87"/>
<dbReference type="RefSeq" id="WP_069717953.1">
    <property type="nucleotide sequence ID" value="NZ_MJEH01000037.1"/>
</dbReference>
<reference evidence="2 3" key="1">
    <citation type="submission" date="2016-08" db="EMBL/GenBank/DDBJ databases">
        <title>Genome of Bacillus solimangrovi GH2-4.</title>
        <authorList>
            <person name="Lim S."/>
            <person name="Kim B.-C."/>
        </authorList>
    </citation>
    <scope>NUCLEOTIDE SEQUENCE [LARGE SCALE GENOMIC DNA]</scope>
    <source>
        <strain evidence="2 3">GH2-4</strain>
    </source>
</reference>
<keyword evidence="1" id="KW-1133">Transmembrane helix</keyword>
<evidence type="ECO:0000313" key="3">
    <source>
        <dbReference type="Proteomes" id="UP000095209"/>
    </source>
</evidence>
<sequence>MSSFHHSFKYILFFFLFIFFIAGGILLLLLFPMQEPNAVTYPEEKYAFETGDSSFEVFKSKQRQPVQFVFRIRDSAFLIPQQPNDLSTCTITATMLPSGKQQSIDFLSGFDRSAVLTDKHVTSILLTPSNIEGFESFDSTCVVEYFETTGTPNTRPAIDLPF</sequence>
<protein>
    <submittedName>
        <fullName evidence="2">Uncharacterized protein</fullName>
    </submittedName>
</protein>
<organism evidence="2 3">
    <name type="scientific">Bacillus solimangrovi</name>
    <dbReference type="NCBI Taxonomy" id="1305675"/>
    <lineage>
        <taxon>Bacteria</taxon>
        <taxon>Bacillati</taxon>
        <taxon>Bacillota</taxon>
        <taxon>Bacilli</taxon>
        <taxon>Bacillales</taxon>
        <taxon>Bacillaceae</taxon>
        <taxon>Bacillus</taxon>
    </lineage>
</organism>
<dbReference type="EMBL" id="MJEH01000037">
    <property type="protein sequence ID" value="OEH92045.1"/>
    <property type="molecule type" value="Genomic_DNA"/>
</dbReference>
<accession>A0A1E5LD87</accession>
<keyword evidence="3" id="KW-1185">Reference proteome</keyword>
<keyword evidence="1" id="KW-0472">Membrane</keyword>
<dbReference type="Proteomes" id="UP000095209">
    <property type="component" value="Unassembled WGS sequence"/>
</dbReference>
<evidence type="ECO:0000313" key="2">
    <source>
        <dbReference type="EMBL" id="OEH92045.1"/>
    </source>
</evidence>
<name>A0A1E5LD87_9BACI</name>
<evidence type="ECO:0000256" key="1">
    <source>
        <dbReference type="SAM" id="Phobius"/>
    </source>
</evidence>